<accession>A0A0C9WXH0</accession>
<evidence type="ECO:0000256" key="1">
    <source>
        <dbReference type="SAM" id="MobiDB-lite"/>
    </source>
</evidence>
<reference evidence="3" key="2">
    <citation type="submission" date="2015-01" db="EMBL/GenBank/DDBJ databases">
        <title>Evolutionary Origins and Diversification of the Mycorrhizal Mutualists.</title>
        <authorList>
            <consortium name="DOE Joint Genome Institute"/>
            <consortium name="Mycorrhizal Genomics Consortium"/>
            <person name="Kohler A."/>
            <person name="Kuo A."/>
            <person name="Nagy L.G."/>
            <person name="Floudas D."/>
            <person name="Copeland A."/>
            <person name="Barry K.W."/>
            <person name="Cichocki N."/>
            <person name="Veneault-Fourrey C."/>
            <person name="LaButti K."/>
            <person name="Lindquist E.A."/>
            <person name="Lipzen A."/>
            <person name="Lundell T."/>
            <person name="Morin E."/>
            <person name="Murat C."/>
            <person name="Riley R."/>
            <person name="Ohm R."/>
            <person name="Sun H."/>
            <person name="Tunlid A."/>
            <person name="Henrissat B."/>
            <person name="Grigoriev I.V."/>
            <person name="Hibbett D.S."/>
            <person name="Martin F."/>
        </authorList>
    </citation>
    <scope>NUCLEOTIDE SEQUENCE [LARGE SCALE GENOMIC DNA]</scope>
    <source>
        <strain evidence="3">LaAM-08-1</strain>
    </source>
</reference>
<feature type="compositionally biased region" description="Low complexity" evidence="1">
    <location>
        <begin position="94"/>
        <end position="114"/>
    </location>
</feature>
<evidence type="ECO:0000313" key="2">
    <source>
        <dbReference type="EMBL" id="KIJ90066.1"/>
    </source>
</evidence>
<proteinExistence type="predicted"/>
<dbReference type="EMBL" id="KN839301">
    <property type="protein sequence ID" value="KIJ90066.1"/>
    <property type="molecule type" value="Genomic_DNA"/>
</dbReference>
<reference evidence="2 3" key="1">
    <citation type="submission" date="2014-04" db="EMBL/GenBank/DDBJ databases">
        <authorList>
            <consortium name="DOE Joint Genome Institute"/>
            <person name="Kuo A."/>
            <person name="Kohler A."/>
            <person name="Nagy L.G."/>
            <person name="Floudas D."/>
            <person name="Copeland A."/>
            <person name="Barry K.W."/>
            <person name="Cichocki N."/>
            <person name="Veneault-Fourrey C."/>
            <person name="LaButti K."/>
            <person name="Lindquist E.A."/>
            <person name="Lipzen A."/>
            <person name="Lundell T."/>
            <person name="Morin E."/>
            <person name="Murat C."/>
            <person name="Sun H."/>
            <person name="Tunlid A."/>
            <person name="Henrissat B."/>
            <person name="Grigoriev I.V."/>
            <person name="Hibbett D.S."/>
            <person name="Martin F."/>
            <person name="Nordberg H.P."/>
            <person name="Cantor M.N."/>
            <person name="Hua S.X."/>
        </authorList>
    </citation>
    <scope>NUCLEOTIDE SEQUENCE [LARGE SCALE GENOMIC DNA]</scope>
    <source>
        <strain evidence="2 3">LaAM-08-1</strain>
    </source>
</reference>
<dbReference type="OrthoDB" id="3091897at2759"/>
<name>A0A0C9WXH0_9AGAR</name>
<keyword evidence="3" id="KW-1185">Reference proteome</keyword>
<gene>
    <name evidence="2" type="ORF">K443DRAFT_135706</name>
</gene>
<organism evidence="2 3">
    <name type="scientific">Laccaria amethystina LaAM-08-1</name>
    <dbReference type="NCBI Taxonomy" id="1095629"/>
    <lineage>
        <taxon>Eukaryota</taxon>
        <taxon>Fungi</taxon>
        <taxon>Dikarya</taxon>
        <taxon>Basidiomycota</taxon>
        <taxon>Agaricomycotina</taxon>
        <taxon>Agaricomycetes</taxon>
        <taxon>Agaricomycetidae</taxon>
        <taxon>Agaricales</taxon>
        <taxon>Agaricineae</taxon>
        <taxon>Hydnangiaceae</taxon>
        <taxon>Laccaria</taxon>
    </lineage>
</organism>
<feature type="compositionally biased region" description="Polar residues" evidence="1">
    <location>
        <begin position="1"/>
        <end position="29"/>
    </location>
</feature>
<sequence>MPVTQSQKLPSLNGPSYTSSYLKTPTRRLSVSPRYNPMSASNRCDLASPRGSSRTTSTRSLSSSPIPQQYPLYATTPIQRPPKRRAPVKRSQFPSGLPTLPSTSSPSLLGGPPSKCTQLPSTYQSPVEESLFASLRLQPPPGGTSRNHLFEVGDRVVVQKYYEEYDIWSERMQGRVQQSGHDRFCWIFLVDADNVHCYGKVGDEMWDTKGRVLPISARTLHPGRFVKELEIMLISVWVPAIAVVILETDSSGTLPLVVRPINGQDREMDFRTTAAVTQAAFESSSTTTVERYFHEFASLDLSSWIRCGGFIIIRRTGDNNETSNISNDSKTWQRQSQKR</sequence>
<evidence type="ECO:0000313" key="3">
    <source>
        <dbReference type="Proteomes" id="UP000054477"/>
    </source>
</evidence>
<protein>
    <submittedName>
        <fullName evidence="2">Uncharacterized protein</fullName>
    </submittedName>
</protein>
<dbReference type="HOGENOM" id="CLU_692740_0_0_1"/>
<feature type="region of interest" description="Disordered" evidence="1">
    <location>
        <begin position="1"/>
        <end position="121"/>
    </location>
</feature>
<dbReference type="Proteomes" id="UP000054477">
    <property type="component" value="Unassembled WGS sequence"/>
</dbReference>
<dbReference type="AlphaFoldDB" id="A0A0C9WXH0"/>
<feature type="compositionally biased region" description="Low complexity" evidence="1">
    <location>
        <begin position="48"/>
        <end position="67"/>
    </location>
</feature>